<keyword evidence="6 15" id="KW-0479">Metal-binding</keyword>
<evidence type="ECO:0000256" key="11">
    <source>
        <dbReference type="ARBA" id="ARBA00022989"/>
    </source>
</evidence>
<comment type="subunit">
    <text evidence="15">Homohexamer.</text>
</comment>
<dbReference type="GO" id="GO:0005524">
    <property type="term" value="F:ATP binding"/>
    <property type="evidence" value="ECO:0007669"/>
    <property type="project" value="UniProtKB-UniRule"/>
</dbReference>
<dbReference type="InterPro" id="IPR011546">
    <property type="entry name" value="Pept_M41_FtsH_extracell"/>
</dbReference>
<accession>E8WX64</accession>
<keyword evidence="7 15" id="KW-0547">Nucleotide-binding</keyword>
<comment type="similarity">
    <text evidence="2 15">In the C-terminal section; belongs to the peptidase M41 family.</text>
</comment>
<dbReference type="FunFam" id="1.20.58.760:FF:000001">
    <property type="entry name" value="ATP-dependent zinc metalloprotease FtsH"/>
    <property type="match status" value="1"/>
</dbReference>
<dbReference type="RefSeq" id="WP_013581021.1">
    <property type="nucleotide sequence ID" value="NC_015064.1"/>
</dbReference>
<comment type="similarity">
    <text evidence="16">Belongs to the AAA ATPase family.</text>
</comment>
<dbReference type="GO" id="GO:0006508">
    <property type="term" value="P:proteolysis"/>
    <property type="evidence" value="ECO:0007669"/>
    <property type="project" value="UniProtKB-KW"/>
</dbReference>
<reference evidence="20" key="1">
    <citation type="submission" date="2011-01" db="EMBL/GenBank/DDBJ databases">
        <title>Complete sequence of chromosome of Acidobacterium sp. MP5ACTX9.</title>
        <authorList>
            <consortium name="US DOE Joint Genome Institute"/>
            <person name="Lucas S."/>
            <person name="Copeland A."/>
            <person name="Lapidus A."/>
            <person name="Cheng J.-F."/>
            <person name="Goodwin L."/>
            <person name="Pitluck S."/>
            <person name="Teshima H."/>
            <person name="Detter J.C."/>
            <person name="Han C."/>
            <person name="Tapia R."/>
            <person name="Land M."/>
            <person name="Hauser L."/>
            <person name="Kyrpides N."/>
            <person name="Ivanova N."/>
            <person name="Ovchinnikova G."/>
            <person name="Pagani I."/>
            <person name="Rawat S.R."/>
            <person name="Mannisto M."/>
            <person name="Haggblom M.M."/>
            <person name="Woyke T."/>
        </authorList>
    </citation>
    <scope>NUCLEOTIDE SEQUENCE [LARGE SCALE GENOMIC DNA]</scope>
    <source>
        <strain evidence="20">MP5ACTX9</strain>
    </source>
</reference>
<dbReference type="EC" id="3.4.24.-" evidence="15"/>
<feature type="transmembrane region" description="Helical" evidence="15">
    <location>
        <begin position="7"/>
        <end position="25"/>
    </location>
</feature>
<dbReference type="PROSITE" id="PS00674">
    <property type="entry name" value="AAA"/>
    <property type="match status" value="1"/>
</dbReference>
<dbReference type="GO" id="GO:0030163">
    <property type="term" value="P:protein catabolic process"/>
    <property type="evidence" value="ECO:0007669"/>
    <property type="project" value="UniProtKB-UniRule"/>
</dbReference>
<keyword evidence="12 15" id="KW-0482">Metalloprotease</keyword>
<dbReference type="InterPro" id="IPR027417">
    <property type="entry name" value="P-loop_NTPase"/>
</dbReference>
<evidence type="ECO:0000256" key="1">
    <source>
        <dbReference type="ARBA" id="ARBA00004370"/>
    </source>
</evidence>
<dbReference type="InterPro" id="IPR041569">
    <property type="entry name" value="AAA_lid_3"/>
</dbReference>
<dbReference type="Gene3D" id="3.40.50.300">
    <property type="entry name" value="P-loop containing nucleotide triphosphate hydrolases"/>
    <property type="match status" value="1"/>
</dbReference>
<dbReference type="Gene3D" id="1.10.8.60">
    <property type="match status" value="1"/>
</dbReference>
<dbReference type="PANTHER" id="PTHR23076:SF97">
    <property type="entry name" value="ATP-DEPENDENT ZINC METALLOPROTEASE YME1L1"/>
    <property type="match status" value="1"/>
</dbReference>
<dbReference type="KEGG" id="acm:AciX9_2682"/>
<keyword evidence="4 15" id="KW-0645">Protease</keyword>
<dbReference type="InterPro" id="IPR003959">
    <property type="entry name" value="ATPase_AAA_core"/>
</dbReference>
<evidence type="ECO:0000256" key="15">
    <source>
        <dbReference type="HAMAP-Rule" id="MF_01458"/>
    </source>
</evidence>
<dbReference type="PROSITE" id="PS51257">
    <property type="entry name" value="PROKAR_LIPOPROTEIN"/>
    <property type="match status" value="1"/>
</dbReference>
<evidence type="ECO:0000256" key="3">
    <source>
        <dbReference type="ARBA" id="ARBA00022475"/>
    </source>
</evidence>
<dbReference type="GO" id="GO:0004176">
    <property type="term" value="F:ATP-dependent peptidase activity"/>
    <property type="evidence" value="ECO:0007669"/>
    <property type="project" value="InterPro"/>
</dbReference>
<dbReference type="Pfam" id="PF17862">
    <property type="entry name" value="AAA_lid_3"/>
    <property type="match status" value="1"/>
</dbReference>
<dbReference type="SUPFAM" id="SSF140990">
    <property type="entry name" value="FtsH protease domain-like"/>
    <property type="match status" value="1"/>
</dbReference>
<evidence type="ECO:0000256" key="14">
    <source>
        <dbReference type="ARBA" id="ARBA00061570"/>
    </source>
</evidence>
<protein>
    <recommendedName>
        <fullName evidence="15">ATP-dependent zinc metalloprotease FtsH</fullName>
        <ecNumber evidence="15">3.4.24.-</ecNumber>
    </recommendedName>
</protein>
<keyword evidence="9 15" id="KW-0862">Zinc</keyword>
<dbReference type="InterPro" id="IPR003593">
    <property type="entry name" value="AAA+_ATPase"/>
</dbReference>
<name>E8WX64_GRATM</name>
<dbReference type="CDD" id="cd19501">
    <property type="entry name" value="RecA-like_FtsH"/>
    <property type="match status" value="1"/>
</dbReference>
<dbReference type="PANTHER" id="PTHR23076">
    <property type="entry name" value="METALLOPROTEASE M41 FTSH"/>
    <property type="match status" value="1"/>
</dbReference>
<evidence type="ECO:0000256" key="7">
    <source>
        <dbReference type="ARBA" id="ARBA00022741"/>
    </source>
</evidence>
<keyword evidence="10 15" id="KW-0067">ATP-binding</keyword>
<dbReference type="InterPro" id="IPR003960">
    <property type="entry name" value="ATPase_AAA_CS"/>
</dbReference>
<evidence type="ECO:0000256" key="2">
    <source>
        <dbReference type="ARBA" id="ARBA00010044"/>
    </source>
</evidence>
<dbReference type="Proteomes" id="UP000000343">
    <property type="component" value="Chromosome"/>
</dbReference>
<dbReference type="MEROPS" id="M41.001"/>
<dbReference type="Pfam" id="PF06480">
    <property type="entry name" value="FtsH_ext"/>
    <property type="match status" value="1"/>
</dbReference>
<dbReference type="PaxDb" id="1198114-AciX9_2682"/>
<dbReference type="Pfam" id="PF01434">
    <property type="entry name" value="Peptidase_M41"/>
    <property type="match status" value="1"/>
</dbReference>
<feature type="transmembrane region" description="Helical" evidence="15">
    <location>
        <begin position="103"/>
        <end position="124"/>
    </location>
</feature>
<dbReference type="Gene3D" id="3.30.720.210">
    <property type="match status" value="1"/>
</dbReference>
<evidence type="ECO:0000313" key="19">
    <source>
        <dbReference type="EMBL" id="ADW69706.1"/>
    </source>
</evidence>
<dbReference type="HAMAP" id="MF_01458">
    <property type="entry name" value="FtsH"/>
    <property type="match status" value="1"/>
</dbReference>
<comment type="cofactor">
    <cofactor evidence="15">
        <name>Zn(2+)</name>
        <dbReference type="ChEBI" id="CHEBI:29105"/>
    </cofactor>
    <text evidence="15">Binds 1 zinc ion per subunit.</text>
</comment>
<evidence type="ECO:0000256" key="16">
    <source>
        <dbReference type="RuleBase" id="RU003651"/>
    </source>
</evidence>
<comment type="similarity">
    <text evidence="14 15">In the central section; belongs to the AAA ATPase family.</text>
</comment>
<dbReference type="Pfam" id="PF00004">
    <property type="entry name" value="AAA"/>
    <property type="match status" value="1"/>
</dbReference>
<dbReference type="InterPro" id="IPR037219">
    <property type="entry name" value="Peptidase_M41-like"/>
</dbReference>
<dbReference type="OrthoDB" id="9809379at2"/>
<dbReference type="FunFam" id="1.10.8.60:FF:000001">
    <property type="entry name" value="ATP-dependent zinc metalloprotease FtsH"/>
    <property type="match status" value="1"/>
</dbReference>
<keyword evidence="11 15" id="KW-1133">Transmembrane helix</keyword>
<dbReference type="GO" id="GO:0016887">
    <property type="term" value="F:ATP hydrolysis activity"/>
    <property type="evidence" value="ECO:0007669"/>
    <property type="project" value="UniProtKB-UniRule"/>
</dbReference>
<dbReference type="SUPFAM" id="SSF52540">
    <property type="entry name" value="P-loop containing nucleoside triphosphate hydrolases"/>
    <property type="match status" value="1"/>
</dbReference>
<keyword evidence="13 15" id="KW-0472">Membrane</keyword>
<feature type="binding site" evidence="15">
    <location>
        <position position="422"/>
    </location>
    <ligand>
        <name>Zn(2+)</name>
        <dbReference type="ChEBI" id="CHEBI:29105"/>
        <note>catalytic</note>
    </ligand>
</feature>
<evidence type="ECO:0000313" key="20">
    <source>
        <dbReference type="Proteomes" id="UP000000343"/>
    </source>
</evidence>
<dbReference type="eggNOG" id="COG0465">
    <property type="taxonomic scope" value="Bacteria"/>
</dbReference>
<evidence type="ECO:0000256" key="12">
    <source>
        <dbReference type="ARBA" id="ARBA00023049"/>
    </source>
</evidence>
<dbReference type="InterPro" id="IPR000642">
    <property type="entry name" value="Peptidase_M41"/>
</dbReference>
<keyword evidence="20" id="KW-1185">Reference proteome</keyword>
<evidence type="ECO:0000256" key="5">
    <source>
        <dbReference type="ARBA" id="ARBA00022692"/>
    </source>
</evidence>
<dbReference type="FunFam" id="3.40.50.300:FF:000001">
    <property type="entry name" value="ATP-dependent zinc metalloprotease FtsH"/>
    <property type="match status" value="1"/>
</dbReference>
<keyword evidence="8 15" id="KW-0378">Hydrolase</keyword>
<evidence type="ECO:0000256" key="9">
    <source>
        <dbReference type="ARBA" id="ARBA00022833"/>
    </source>
</evidence>
<dbReference type="HOGENOM" id="CLU_000688_16_0_0"/>
<gene>
    <name evidence="15" type="primary">ftsH</name>
    <name evidence="19" type="ordered locus">AciX9_2682</name>
</gene>
<comment type="subcellular location">
    <subcellularLocation>
        <location evidence="15">Cell inner membrane</location>
        <topology evidence="15">Multi-pass membrane protein</topology>
        <orientation evidence="15">Cytoplasmic side</orientation>
    </subcellularLocation>
    <subcellularLocation>
        <location evidence="1">Membrane</location>
    </subcellularLocation>
</comment>
<keyword evidence="3 15" id="KW-1003">Cell membrane</keyword>
<evidence type="ECO:0000256" key="4">
    <source>
        <dbReference type="ARBA" id="ARBA00022670"/>
    </source>
</evidence>
<dbReference type="GO" id="GO:0004222">
    <property type="term" value="F:metalloendopeptidase activity"/>
    <property type="evidence" value="ECO:0007669"/>
    <property type="project" value="InterPro"/>
</dbReference>
<dbReference type="NCBIfam" id="TIGR01241">
    <property type="entry name" value="FtsH_fam"/>
    <property type="match status" value="1"/>
</dbReference>
<evidence type="ECO:0000256" key="6">
    <source>
        <dbReference type="ARBA" id="ARBA00022723"/>
    </source>
</evidence>
<evidence type="ECO:0000256" key="17">
    <source>
        <dbReference type="SAM" id="MobiDB-lite"/>
    </source>
</evidence>
<organism evidence="20">
    <name type="scientific">Granulicella tundricola (strain ATCC BAA-1859 / DSM 23138 / MP5ACTX9)</name>
    <dbReference type="NCBI Taxonomy" id="1198114"/>
    <lineage>
        <taxon>Bacteria</taxon>
        <taxon>Pseudomonadati</taxon>
        <taxon>Acidobacteriota</taxon>
        <taxon>Terriglobia</taxon>
        <taxon>Terriglobales</taxon>
        <taxon>Acidobacteriaceae</taxon>
        <taxon>Granulicella</taxon>
    </lineage>
</organism>
<feature type="binding site" evidence="15">
    <location>
        <position position="418"/>
    </location>
    <ligand>
        <name>Zn(2+)</name>
        <dbReference type="ChEBI" id="CHEBI:29105"/>
        <note>catalytic</note>
    </ligand>
</feature>
<evidence type="ECO:0000256" key="13">
    <source>
        <dbReference type="ARBA" id="ARBA00023136"/>
    </source>
</evidence>
<feature type="domain" description="AAA+ ATPase" evidence="18">
    <location>
        <begin position="188"/>
        <end position="327"/>
    </location>
</feature>
<comment type="function">
    <text evidence="15">Acts as a processive, ATP-dependent zinc metallopeptidase for both cytoplasmic and membrane proteins. Plays a role in the quality control of integral membrane proteins.</text>
</comment>
<dbReference type="Gene3D" id="1.20.58.760">
    <property type="entry name" value="Peptidase M41"/>
    <property type="match status" value="1"/>
</dbReference>
<keyword evidence="5 15" id="KW-0812">Transmembrane</keyword>
<sequence>MNSTVKQLLLWVSLLACLFILWNYVAKTTGGGKEEQVSLSQLQNDADAGKIQDVTVNGNEVTGHYKDKKETFHTIIPSNYPDLYKNLREHGVGITIKDQTPSFWVNALVSLAPVALLLGLFLFMMRQMQSGGNKAMSFGKSRARLLSMQQKKITFKDVAGVDEAKEELKEIIEFLRESQKFQKLGGRIPKGVLLVGPPGTGKTLLARAVAGEANVPFFSISGSDFVEMFVGVGASRVRDLFEQGKKNAPCIIFIDEIDAVGRHRGAGLGGGHDEREQTLNQLLVEMDGFEANDGVILVAATNRPDVLDPALLRPGRFDRRVIVDRPDIKGREEVLRVHSKKVPMSEDVNLNVLARGTPGFSGADLANMVNEAALTAARFNRKAVHMFDFETAKDKVMMGAERKSMLLSDEEKKVTAYHEAGHVLVAALRNHSDPLHKVTIIPRGMALGVTMHLPEEDKHTVTKDYLETQLAVFMGGRCAEEIFLKQMTTGAGNDIQRSTALARAMVCEYGMSRMGPLTFGKKEGGEVFLGREIGQARDFSDDTAKQIDEEVRNFVDAGYQSAYSILDGNHDIMHRMSAALLERETLDAAEIKLIIEGKELPEARSPLSAVDPGPGGDVQKVLKPENGRKPGFEGQPSPA</sequence>
<dbReference type="STRING" id="1198114.AciX9_2682"/>
<evidence type="ECO:0000259" key="18">
    <source>
        <dbReference type="SMART" id="SM00382"/>
    </source>
</evidence>
<evidence type="ECO:0000256" key="10">
    <source>
        <dbReference type="ARBA" id="ARBA00022840"/>
    </source>
</evidence>
<evidence type="ECO:0000256" key="8">
    <source>
        <dbReference type="ARBA" id="ARBA00022801"/>
    </source>
</evidence>
<dbReference type="InterPro" id="IPR005936">
    <property type="entry name" value="FtsH"/>
</dbReference>
<dbReference type="SMART" id="SM00382">
    <property type="entry name" value="AAA"/>
    <property type="match status" value="1"/>
</dbReference>
<feature type="compositionally biased region" description="Basic and acidic residues" evidence="17">
    <location>
        <begin position="620"/>
        <end position="631"/>
    </location>
</feature>
<dbReference type="AlphaFoldDB" id="E8WX64"/>
<dbReference type="GO" id="GO:0008270">
    <property type="term" value="F:zinc ion binding"/>
    <property type="evidence" value="ECO:0007669"/>
    <property type="project" value="UniProtKB-UniRule"/>
</dbReference>
<feature type="binding site" evidence="15">
    <location>
        <position position="494"/>
    </location>
    <ligand>
        <name>Zn(2+)</name>
        <dbReference type="ChEBI" id="CHEBI:29105"/>
        <note>catalytic</note>
    </ligand>
</feature>
<dbReference type="EMBL" id="CP002480">
    <property type="protein sequence ID" value="ADW69706.1"/>
    <property type="molecule type" value="Genomic_DNA"/>
</dbReference>
<keyword evidence="15" id="KW-0997">Cell inner membrane</keyword>
<feature type="active site" evidence="15">
    <location>
        <position position="419"/>
    </location>
</feature>
<feature type="binding site" evidence="15">
    <location>
        <begin position="196"/>
        <end position="203"/>
    </location>
    <ligand>
        <name>ATP</name>
        <dbReference type="ChEBI" id="CHEBI:30616"/>
    </ligand>
</feature>
<dbReference type="GO" id="GO:0005886">
    <property type="term" value="C:plasma membrane"/>
    <property type="evidence" value="ECO:0007669"/>
    <property type="project" value="UniProtKB-SubCell"/>
</dbReference>
<proteinExistence type="inferred from homology"/>
<feature type="region of interest" description="Disordered" evidence="17">
    <location>
        <begin position="602"/>
        <end position="639"/>
    </location>
</feature>